<evidence type="ECO:0000256" key="2">
    <source>
        <dbReference type="ARBA" id="ARBA00022801"/>
    </source>
</evidence>
<dbReference type="InterPro" id="IPR051601">
    <property type="entry name" value="Serine_prot/Carboxylest_S33"/>
</dbReference>
<dbReference type="PANTHER" id="PTHR43248:SF2">
    <property type="entry name" value="PROLYL AMINOPEPTIDASE"/>
    <property type="match status" value="1"/>
</dbReference>
<dbReference type="PRINTS" id="PR00793">
    <property type="entry name" value="PROAMNOPTASE"/>
</dbReference>
<dbReference type="Gene3D" id="3.40.50.1820">
    <property type="entry name" value="alpha/beta hydrolase"/>
    <property type="match status" value="1"/>
</dbReference>
<organism evidence="4 5">
    <name type="scientific">Nocardioides marmoribigeumensis</name>
    <dbReference type="NCBI Taxonomy" id="433649"/>
    <lineage>
        <taxon>Bacteria</taxon>
        <taxon>Bacillati</taxon>
        <taxon>Actinomycetota</taxon>
        <taxon>Actinomycetes</taxon>
        <taxon>Propionibacteriales</taxon>
        <taxon>Nocardioidaceae</taxon>
        <taxon>Nocardioides</taxon>
    </lineage>
</organism>
<keyword evidence="5" id="KW-1185">Reference proteome</keyword>
<dbReference type="SUPFAM" id="SSF53474">
    <property type="entry name" value="alpha/beta-Hydrolases"/>
    <property type="match status" value="1"/>
</dbReference>
<evidence type="ECO:0000313" key="5">
    <source>
        <dbReference type="Proteomes" id="UP001183648"/>
    </source>
</evidence>
<evidence type="ECO:0000256" key="1">
    <source>
        <dbReference type="ARBA" id="ARBA00010088"/>
    </source>
</evidence>
<sequence length="410" mass="45588">MTTETKLPGLVTIEHRLTVPLVHGEEGGETIEVFAREVAAPDGRDRPFLVFLQGGPGHEAPRPESARSGPAWLGRALKDFRVLMLDQRGTGLSTPYDAPGPDPAADAERLRHFRADAIVQDAERFREHLGAQRWSVLGQSFGGFCALHYLSVAPDSLREVFFTGGLPPVGRPADEIYAGTLDAMRVLNERYHRRFPQDRSRLRRLLELCDEGAVRDPHGNPISRRLMRTIGHPFGMDGGAETLHHLLEHDPTSAAFSHDAAALLAFGARNPIYAVLHESCCADGGATRWSADRVLPDDFAGDSLLLTGEHLFPWHFEDDPLLRPYREVAALLAEHEWPRLYDADVLARVDVPCAAIIYADDPYVLRGFSEETAALVPSMRPWLTNEYLHNGLRTDGERILDRLISLARDL</sequence>
<proteinExistence type="inferred from homology"/>
<dbReference type="InterPro" id="IPR029058">
    <property type="entry name" value="AB_hydrolase_fold"/>
</dbReference>
<dbReference type="InterPro" id="IPR000073">
    <property type="entry name" value="AB_hydrolase_1"/>
</dbReference>
<comment type="caution">
    <text evidence="4">The sequence shown here is derived from an EMBL/GenBank/DDBJ whole genome shotgun (WGS) entry which is preliminary data.</text>
</comment>
<keyword evidence="2" id="KW-0378">Hydrolase</keyword>
<name>A0ABU2BPU4_9ACTN</name>
<dbReference type="Pfam" id="PF00561">
    <property type="entry name" value="Abhydrolase_1"/>
    <property type="match status" value="1"/>
</dbReference>
<reference evidence="4 5" key="1">
    <citation type="submission" date="2023-07" db="EMBL/GenBank/DDBJ databases">
        <title>Sequencing the genomes of 1000 actinobacteria strains.</title>
        <authorList>
            <person name="Klenk H.-P."/>
        </authorList>
    </citation>
    <scope>NUCLEOTIDE SEQUENCE [LARGE SCALE GENOMIC DNA]</scope>
    <source>
        <strain evidence="4 5">DSM 19426</strain>
    </source>
</reference>
<evidence type="ECO:0000313" key="4">
    <source>
        <dbReference type="EMBL" id="MDR7360650.1"/>
    </source>
</evidence>
<accession>A0ABU2BPU4</accession>
<evidence type="ECO:0000259" key="3">
    <source>
        <dbReference type="Pfam" id="PF00561"/>
    </source>
</evidence>
<dbReference type="RefSeq" id="WP_310297426.1">
    <property type="nucleotide sequence ID" value="NZ_BAAAPS010000011.1"/>
</dbReference>
<dbReference type="PANTHER" id="PTHR43248">
    <property type="entry name" value="2-SUCCINYL-6-HYDROXY-2,4-CYCLOHEXADIENE-1-CARBOXYLATE SYNTHASE"/>
    <property type="match status" value="1"/>
</dbReference>
<feature type="domain" description="AB hydrolase-1" evidence="3">
    <location>
        <begin position="48"/>
        <end position="170"/>
    </location>
</feature>
<dbReference type="InterPro" id="IPR002410">
    <property type="entry name" value="Peptidase_S33"/>
</dbReference>
<dbReference type="EMBL" id="JAVDYG010000001">
    <property type="protein sequence ID" value="MDR7360650.1"/>
    <property type="molecule type" value="Genomic_DNA"/>
</dbReference>
<gene>
    <name evidence="4" type="ORF">J2S63_000203</name>
</gene>
<dbReference type="Proteomes" id="UP001183648">
    <property type="component" value="Unassembled WGS sequence"/>
</dbReference>
<comment type="similarity">
    <text evidence="1">Belongs to the peptidase S33 family.</text>
</comment>
<protein>
    <submittedName>
        <fullName evidence="4">Pimeloyl-ACP methyl ester carboxylesterase</fullName>
    </submittedName>
</protein>